<reference evidence="1" key="1">
    <citation type="submission" date="2023-11" db="EMBL/GenBank/DDBJ databases">
        <authorList>
            <person name="Poullet M."/>
        </authorList>
    </citation>
    <scope>NUCLEOTIDE SEQUENCE</scope>
    <source>
        <strain evidence="1">E1834</strain>
    </source>
</reference>
<organism evidence="1 2">
    <name type="scientific">Meloidogyne enterolobii</name>
    <name type="common">Root-knot nematode worm</name>
    <name type="synonym">Meloidogyne mayaguensis</name>
    <dbReference type="NCBI Taxonomy" id="390850"/>
    <lineage>
        <taxon>Eukaryota</taxon>
        <taxon>Metazoa</taxon>
        <taxon>Ecdysozoa</taxon>
        <taxon>Nematoda</taxon>
        <taxon>Chromadorea</taxon>
        <taxon>Rhabditida</taxon>
        <taxon>Tylenchina</taxon>
        <taxon>Tylenchomorpha</taxon>
        <taxon>Tylenchoidea</taxon>
        <taxon>Meloidogynidae</taxon>
        <taxon>Meloidogyninae</taxon>
        <taxon>Meloidogyne</taxon>
    </lineage>
</organism>
<name>A0ACB1A213_MELEN</name>
<keyword evidence="2" id="KW-1185">Reference proteome</keyword>
<evidence type="ECO:0000313" key="1">
    <source>
        <dbReference type="EMBL" id="CAK5085151.1"/>
    </source>
</evidence>
<dbReference type="Proteomes" id="UP001497535">
    <property type="component" value="Unassembled WGS sequence"/>
</dbReference>
<proteinExistence type="predicted"/>
<accession>A0ACB1A213</accession>
<protein>
    <submittedName>
        <fullName evidence="1">Uncharacterized protein</fullName>
    </submittedName>
</protein>
<dbReference type="EMBL" id="CAVMJV010000056">
    <property type="protein sequence ID" value="CAK5085151.1"/>
    <property type="molecule type" value="Genomic_DNA"/>
</dbReference>
<gene>
    <name evidence="1" type="ORF">MENTE1834_LOCUS32587</name>
</gene>
<evidence type="ECO:0000313" key="2">
    <source>
        <dbReference type="Proteomes" id="UP001497535"/>
    </source>
</evidence>
<sequence length="119" mass="13958">MIGEHLFIHAIQNQSFECLSCEIKLEEYSLFEEHVKQFHLNELNEKDELTGKEQQKIKDSSEEYTNKNLLSSSEYLNNDNNNKGITSQDQQNLSENSSEFAIKTSRLINNWEIVILKIY</sequence>
<comment type="caution">
    <text evidence="1">The sequence shown here is derived from an EMBL/GenBank/DDBJ whole genome shotgun (WGS) entry which is preliminary data.</text>
</comment>